<proteinExistence type="predicted"/>
<dbReference type="AlphaFoldDB" id="A0A1Y5R8A7"/>
<evidence type="ECO:0000313" key="2">
    <source>
        <dbReference type="Proteomes" id="UP000193623"/>
    </source>
</evidence>
<dbReference type="RefSeq" id="WP_143515303.1">
    <property type="nucleotide sequence ID" value="NZ_FWFT01000001.1"/>
</dbReference>
<evidence type="ECO:0000313" key="1">
    <source>
        <dbReference type="EMBL" id="SLN10783.1"/>
    </source>
</evidence>
<protein>
    <submittedName>
        <fullName evidence="1">Uncharacterized protein</fullName>
    </submittedName>
</protein>
<dbReference type="Proteomes" id="UP000193623">
    <property type="component" value="Unassembled WGS sequence"/>
</dbReference>
<dbReference type="EMBL" id="FWFT01000001">
    <property type="protein sequence ID" value="SLN10783.1"/>
    <property type="molecule type" value="Genomic_DNA"/>
</dbReference>
<name>A0A1Y5R8A7_9RHOB</name>
<keyword evidence="2" id="KW-1185">Reference proteome</keyword>
<accession>A0A1Y5R8A7</accession>
<organism evidence="1 2">
    <name type="scientific">Pseudooctadecabacter jejudonensis</name>
    <dbReference type="NCBI Taxonomy" id="1391910"/>
    <lineage>
        <taxon>Bacteria</taxon>
        <taxon>Pseudomonadati</taxon>
        <taxon>Pseudomonadota</taxon>
        <taxon>Alphaproteobacteria</taxon>
        <taxon>Rhodobacterales</taxon>
        <taxon>Paracoccaceae</taxon>
        <taxon>Pseudooctadecabacter</taxon>
    </lineage>
</organism>
<reference evidence="1 2" key="1">
    <citation type="submission" date="2017-03" db="EMBL/GenBank/DDBJ databases">
        <authorList>
            <person name="Afonso C.L."/>
            <person name="Miller P.J."/>
            <person name="Scott M.A."/>
            <person name="Spackman E."/>
            <person name="Goraichik I."/>
            <person name="Dimitrov K.M."/>
            <person name="Suarez D.L."/>
            <person name="Swayne D.E."/>
        </authorList>
    </citation>
    <scope>NUCLEOTIDE SEQUENCE [LARGE SCALE GENOMIC DNA]</scope>
    <source>
        <strain evidence="1 2">CECT 8397</strain>
    </source>
</reference>
<gene>
    <name evidence="1" type="ORF">PSJ8397_00044</name>
</gene>
<sequence length="175" mass="19200">MTELPFLTYLQAGGENTLGFYGEGFQDMVKNGEVPFFGAPVAQPNSSTKQFFFIEAVMLSCARNITSELAEPYGTQLARAVQIVETNTDVIIDAIKLVDTGAEAWVEIIEDEVGGRLKVFPRNDTRVQLFLSTFPPEANPEKPVMIDVTSIINHAKSVANDFGLTKPDLDIAKRA</sequence>